<proteinExistence type="predicted"/>
<dbReference type="Proteomes" id="UP000218022">
    <property type="component" value="Unassembled WGS sequence"/>
</dbReference>
<dbReference type="Gene3D" id="1.25.40.10">
    <property type="entry name" value="Tetratricopeptide repeat domain"/>
    <property type="match status" value="1"/>
</dbReference>
<sequence>MQNSADNVTIELEQRLQSVAERHTHNPHDLSIIWEACEILSALTREDQMLPWAERALALDPHHADFRAMRASALNLVGRHAEAADMLAHDLSTSGESAIYQLRLGYSLMMAGDLAKAIPLLDEVRQIADSTHVRAEAESLLGQALLKAGDPRGFAHWLMRSHSGDAYSYRPADIPEWTGEPDLHGRRVLVTHQLGFGDNFLLAACVADWRAAGASVMITCAPQIHQLMQASLPDCEVVSVPSPMQSYAPLPEAVQASVQAFAPDLHATLLCLPLLKASQAVSGYRFQAYLRAPSEKQQIAKEWAQQLRVQHPGKKLVGLFWDCRQRHMPELGSIARCWAARRSLPLEMLNRITTNPAVTGRVHFVNLHHPLVEAQAGTPAGDVSRYLPGIFHFDDTAACVGELDAVLAVDSAVANLATMMGKPTCVPVNTSGDWRWGTRGTTTPWIEGATVLRQTHEGDWDSVVQDAATWLTTQ</sequence>
<dbReference type="InterPro" id="IPR011990">
    <property type="entry name" value="TPR-like_helical_dom_sf"/>
</dbReference>
<gene>
    <name evidence="1" type="ORF">BWP39_24085</name>
</gene>
<protein>
    <submittedName>
        <fullName evidence="1">Uncharacterized protein</fullName>
    </submittedName>
</protein>
<comment type="caution">
    <text evidence="1">The sequence shown here is derived from an EMBL/GenBank/DDBJ whole genome shotgun (WGS) entry which is preliminary data.</text>
</comment>
<reference evidence="1 2" key="1">
    <citation type="submission" date="2017-01" db="EMBL/GenBank/DDBJ databases">
        <title>Whole-Genome Shotgun Sequencing of Two beta-Proteobacterial Species in Search of the Bulgecin Biosynthetic Cluster.</title>
        <authorList>
            <person name="Horsman M.E."/>
            <person name="Marous D.R."/>
            <person name="Li R."/>
            <person name="Oliver R.A."/>
            <person name="Byun B."/>
            <person name="Emrich S.J."/>
            <person name="Boggess B."/>
            <person name="Townsend C.A."/>
            <person name="Mobashery S."/>
        </authorList>
    </citation>
    <scope>NUCLEOTIDE SEQUENCE [LARGE SCALE GENOMIC DNA]</scope>
    <source>
        <strain evidence="1 2">ATCC 31363</strain>
    </source>
</reference>
<dbReference type="EMBL" id="MTZV01000006">
    <property type="protein sequence ID" value="PCE22764.1"/>
    <property type="molecule type" value="Genomic_DNA"/>
</dbReference>
<dbReference type="SUPFAM" id="SSF53756">
    <property type="entry name" value="UDP-Glycosyltransferase/glycogen phosphorylase"/>
    <property type="match status" value="1"/>
</dbReference>
<evidence type="ECO:0000313" key="1">
    <source>
        <dbReference type="EMBL" id="PCE22764.1"/>
    </source>
</evidence>
<dbReference type="SUPFAM" id="SSF48452">
    <property type="entry name" value="TPR-like"/>
    <property type="match status" value="1"/>
</dbReference>
<dbReference type="AlphaFoldDB" id="A0A2A4ER47"/>
<accession>A0A2A4ER47</accession>
<evidence type="ECO:0000313" key="2">
    <source>
        <dbReference type="Proteomes" id="UP000218022"/>
    </source>
</evidence>
<dbReference type="Gene3D" id="3.40.50.2000">
    <property type="entry name" value="Glycogen Phosphorylase B"/>
    <property type="match status" value="1"/>
</dbReference>
<dbReference type="OrthoDB" id="238183at2"/>
<name>A0A2A4ER47_9BURK</name>
<organism evidence="1 2">
    <name type="scientific">Paraburkholderia acidicola</name>
    <dbReference type="NCBI Taxonomy" id="1912599"/>
    <lineage>
        <taxon>Bacteria</taxon>
        <taxon>Pseudomonadati</taxon>
        <taxon>Pseudomonadota</taxon>
        <taxon>Betaproteobacteria</taxon>
        <taxon>Burkholderiales</taxon>
        <taxon>Burkholderiaceae</taxon>
        <taxon>Paraburkholderia</taxon>
    </lineage>
</organism>